<evidence type="ECO:0000313" key="4">
    <source>
        <dbReference type="Proteomes" id="UP000663814"/>
    </source>
</evidence>
<proteinExistence type="predicted"/>
<keyword evidence="4" id="KW-1185">Reference proteome</keyword>
<dbReference type="InterPro" id="IPR003646">
    <property type="entry name" value="SH3-like_bac-type"/>
</dbReference>
<dbReference type="Pfam" id="PF08239">
    <property type="entry name" value="SH3_3"/>
    <property type="match status" value="1"/>
</dbReference>
<sequence length="133" mass="14546">MAYKALLLLLLTLSSNVHAQGWGSKLGEWLSDFPIADGWNWLITLNDVVRITPDMVRAARLQYVVVTESGSNVFVRSAASTKASALTQIAHGSVVILLAKEPFTPWFEVELPDGTIGYIHQSLLAPLSNTPKQ</sequence>
<evidence type="ECO:0000259" key="2">
    <source>
        <dbReference type="Pfam" id="PF08239"/>
    </source>
</evidence>
<accession>A0ABS7X7X2</accession>
<dbReference type="Proteomes" id="UP000663814">
    <property type="component" value="Unassembled WGS sequence"/>
</dbReference>
<gene>
    <name evidence="3" type="ORF">I4W93_008565</name>
</gene>
<feature type="domain" description="SH3b" evidence="2">
    <location>
        <begin position="71"/>
        <end position="124"/>
    </location>
</feature>
<dbReference type="Gene3D" id="2.30.30.40">
    <property type="entry name" value="SH3 Domains"/>
    <property type="match status" value="1"/>
</dbReference>
<keyword evidence="1" id="KW-0732">Signal</keyword>
<reference evidence="3 4" key="1">
    <citation type="submission" date="2020-12" db="EMBL/GenBank/DDBJ databases">
        <authorList>
            <person name="Ruan W."/>
            <person name="Khan S.A."/>
            <person name="Jeon C.O."/>
        </authorList>
    </citation>
    <scope>NUCLEOTIDE SEQUENCE [LARGE SCALE GENOMIC DNA]</scope>
    <source>
        <strain evidence="3 4">MA-13</strain>
    </source>
</reference>
<name>A0ABS7X7X2_9GAMM</name>
<reference evidence="3 4" key="2">
    <citation type="submission" date="2021-08" db="EMBL/GenBank/DDBJ databases">
        <title>Rheinheimera aquimaris sp. nov., isolated from seawater of the East Sea in Korea.</title>
        <authorList>
            <person name="Kim K.H."/>
            <person name="Wenting R."/>
            <person name="Kim K.R."/>
            <person name="Jeon C.O."/>
        </authorList>
    </citation>
    <scope>NUCLEOTIDE SEQUENCE [LARGE SCALE GENOMIC DNA]</scope>
    <source>
        <strain evidence="3 4">MA-13</strain>
    </source>
</reference>
<dbReference type="EMBL" id="JAERPS020000002">
    <property type="protein sequence ID" value="MBZ9611651.1"/>
    <property type="molecule type" value="Genomic_DNA"/>
</dbReference>
<organism evidence="3 4">
    <name type="scientific">Rheinheimera maricola</name>
    <dbReference type="NCBI Taxonomy" id="2793282"/>
    <lineage>
        <taxon>Bacteria</taxon>
        <taxon>Pseudomonadati</taxon>
        <taxon>Pseudomonadota</taxon>
        <taxon>Gammaproteobacteria</taxon>
        <taxon>Chromatiales</taxon>
        <taxon>Chromatiaceae</taxon>
        <taxon>Rheinheimera</taxon>
    </lineage>
</organism>
<feature type="signal peptide" evidence="1">
    <location>
        <begin position="1"/>
        <end position="19"/>
    </location>
</feature>
<feature type="chain" id="PRO_5046622986" evidence="1">
    <location>
        <begin position="20"/>
        <end position="133"/>
    </location>
</feature>
<evidence type="ECO:0000256" key="1">
    <source>
        <dbReference type="SAM" id="SignalP"/>
    </source>
</evidence>
<protein>
    <submittedName>
        <fullName evidence="3">SH3 domain-containing protein</fullName>
    </submittedName>
</protein>
<dbReference type="RefSeq" id="WP_205309812.1">
    <property type="nucleotide sequence ID" value="NZ_JAERPS020000002.1"/>
</dbReference>
<evidence type="ECO:0000313" key="3">
    <source>
        <dbReference type="EMBL" id="MBZ9611651.1"/>
    </source>
</evidence>
<comment type="caution">
    <text evidence="3">The sequence shown here is derived from an EMBL/GenBank/DDBJ whole genome shotgun (WGS) entry which is preliminary data.</text>
</comment>